<feature type="signal peptide" evidence="2">
    <location>
        <begin position="1"/>
        <end position="20"/>
    </location>
</feature>
<dbReference type="InterPro" id="IPR019405">
    <property type="entry name" value="Lactonase_7-beta_prop"/>
</dbReference>
<dbReference type="PANTHER" id="PTHR30344">
    <property type="entry name" value="6-PHOSPHOGLUCONOLACTONASE-RELATED"/>
    <property type="match status" value="1"/>
</dbReference>
<gene>
    <name evidence="3" type="ORF">BD311DRAFT_850114</name>
</gene>
<reference evidence="3" key="1">
    <citation type="submission" date="2019-01" db="EMBL/GenBank/DDBJ databases">
        <title>Draft genome sequences of three monokaryotic isolates of the white-rot basidiomycete fungus Dichomitus squalens.</title>
        <authorList>
            <consortium name="DOE Joint Genome Institute"/>
            <person name="Lopez S.C."/>
            <person name="Andreopoulos B."/>
            <person name="Pangilinan J."/>
            <person name="Lipzen A."/>
            <person name="Riley R."/>
            <person name="Ahrendt S."/>
            <person name="Ng V."/>
            <person name="Barry K."/>
            <person name="Daum C."/>
            <person name="Grigoriev I.V."/>
            <person name="Hilden K.S."/>
            <person name="Makela M.R."/>
            <person name="de Vries R.P."/>
        </authorList>
    </citation>
    <scope>NUCLEOTIDE SEQUENCE [LARGE SCALE GENOMIC DNA]</scope>
    <source>
        <strain evidence="3">OM18370.1</strain>
    </source>
</reference>
<keyword evidence="2" id="KW-0732">Signal</keyword>
<dbReference type="InterPro" id="IPR050282">
    <property type="entry name" value="Cycloisomerase_2"/>
</dbReference>
<dbReference type="SUPFAM" id="SSF75011">
    <property type="entry name" value="3-carboxy-cis,cis-mucoante lactonizing enzyme"/>
    <property type="match status" value="1"/>
</dbReference>
<accession>A0A4Q9MFX7</accession>
<comment type="similarity">
    <text evidence="1">Belongs to the cycloisomerase 2 family.</text>
</comment>
<dbReference type="EMBL" id="ML143449">
    <property type="protein sequence ID" value="TBU26219.1"/>
    <property type="molecule type" value="Genomic_DNA"/>
</dbReference>
<dbReference type="PANTHER" id="PTHR30344:SF1">
    <property type="entry name" value="6-PHOSPHOGLUCONOLACTONASE"/>
    <property type="match status" value="1"/>
</dbReference>
<dbReference type="GO" id="GO:0017057">
    <property type="term" value="F:6-phosphogluconolactonase activity"/>
    <property type="evidence" value="ECO:0007669"/>
    <property type="project" value="TreeGrafter"/>
</dbReference>
<dbReference type="AlphaFoldDB" id="A0A4Q9MFX7"/>
<evidence type="ECO:0000256" key="2">
    <source>
        <dbReference type="SAM" id="SignalP"/>
    </source>
</evidence>
<protein>
    <recommendedName>
        <fullName evidence="4">3-carboxymuconate cyclase</fullName>
    </recommendedName>
</protein>
<dbReference type="OrthoDB" id="10006285at2759"/>
<evidence type="ECO:0008006" key="4">
    <source>
        <dbReference type="Google" id="ProtNLM"/>
    </source>
</evidence>
<dbReference type="Gene3D" id="2.130.10.10">
    <property type="entry name" value="YVTN repeat-like/Quinoprotein amine dehydrogenase"/>
    <property type="match status" value="1"/>
</dbReference>
<dbReference type="InterPro" id="IPR015943">
    <property type="entry name" value="WD40/YVTN_repeat-like_dom_sf"/>
</dbReference>
<proteinExistence type="inferred from homology"/>
<feature type="chain" id="PRO_5020383032" description="3-carboxymuconate cyclase" evidence="2">
    <location>
        <begin position="21"/>
        <end position="416"/>
    </location>
</feature>
<name>A0A4Q9MFX7_9APHY</name>
<evidence type="ECO:0000256" key="1">
    <source>
        <dbReference type="ARBA" id="ARBA00005564"/>
    </source>
</evidence>
<dbReference type="Pfam" id="PF10282">
    <property type="entry name" value="Lactonase"/>
    <property type="match status" value="1"/>
</dbReference>
<organism evidence="3">
    <name type="scientific">Dichomitus squalens</name>
    <dbReference type="NCBI Taxonomy" id="114155"/>
    <lineage>
        <taxon>Eukaryota</taxon>
        <taxon>Fungi</taxon>
        <taxon>Dikarya</taxon>
        <taxon>Basidiomycota</taxon>
        <taxon>Agaricomycotina</taxon>
        <taxon>Agaricomycetes</taxon>
        <taxon>Polyporales</taxon>
        <taxon>Polyporaceae</taxon>
        <taxon>Dichomitus</taxon>
    </lineage>
</organism>
<dbReference type="Proteomes" id="UP000292957">
    <property type="component" value="Unassembled WGS sequence"/>
</dbReference>
<evidence type="ECO:0000313" key="3">
    <source>
        <dbReference type="EMBL" id="TBU26219.1"/>
    </source>
</evidence>
<sequence length="416" mass="42375">MKFSATLFTAVLTAVTVVSAVPFQRRAGAGAVRKMAGTTRLDAAGAAYFLSNDPNENQILVATINADGSLNLDSAVDAGGRGSHGKADGPDALFSQGSIKASKKGKVLAAVNPGSDTVSLFSINAKNPTKLTALGDPVSTEGEFPISVAFNADGTRFCVLNGGRVNGVNCYSVDKKLGPLAINNSLRLLTDKLKTDTPPAGPAGTASHILFSEDGKQLIVSVKGTPPNAGFFAVWDVAADGSLSADFKQVAPAKGGLLPFGMSVIPGKNAILATDAGIGFDVLDLADDSKSSANAIDGQVATCWSAFSSKTGNFYVTDIGTSAVTEVHVDDNLKGTIVGQTLLTPGSATIDLDIGTVNGRDFAYVLAANATSVDVIALDSPGLAERFSTLDISGPTSAAGISINPNNLQGMTVFTV</sequence>